<feature type="region of interest" description="Disordered" evidence="9">
    <location>
        <begin position="675"/>
        <end position="716"/>
    </location>
</feature>
<feature type="transmembrane region" description="Helical" evidence="10">
    <location>
        <begin position="62"/>
        <end position="83"/>
    </location>
</feature>
<dbReference type="EMBL" id="ML977311">
    <property type="protein sequence ID" value="KAF2122243.1"/>
    <property type="molecule type" value="Genomic_DNA"/>
</dbReference>
<evidence type="ECO:0000256" key="5">
    <source>
        <dbReference type="ARBA" id="ARBA00023065"/>
    </source>
</evidence>
<evidence type="ECO:0000256" key="1">
    <source>
        <dbReference type="ARBA" id="ARBA00004141"/>
    </source>
</evidence>
<feature type="coiled-coil region" evidence="8">
    <location>
        <begin position="270"/>
        <end position="304"/>
    </location>
</feature>
<dbReference type="Gene3D" id="1.10.287.70">
    <property type="match status" value="2"/>
</dbReference>
<evidence type="ECO:0000256" key="3">
    <source>
        <dbReference type="ARBA" id="ARBA00022692"/>
    </source>
</evidence>
<reference evidence="12" key="1">
    <citation type="journal article" date="2020" name="Stud. Mycol.">
        <title>101 Dothideomycetes genomes: a test case for predicting lifestyles and emergence of pathogens.</title>
        <authorList>
            <person name="Haridas S."/>
            <person name="Albert R."/>
            <person name="Binder M."/>
            <person name="Bloem J."/>
            <person name="Labutti K."/>
            <person name="Salamov A."/>
            <person name="Andreopoulos B."/>
            <person name="Baker S."/>
            <person name="Barry K."/>
            <person name="Bills G."/>
            <person name="Bluhm B."/>
            <person name="Cannon C."/>
            <person name="Castanera R."/>
            <person name="Culley D."/>
            <person name="Daum C."/>
            <person name="Ezra D."/>
            <person name="Gonzalez J."/>
            <person name="Henrissat B."/>
            <person name="Kuo A."/>
            <person name="Liang C."/>
            <person name="Lipzen A."/>
            <person name="Lutzoni F."/>
            <person name="Magnuson J."/>
            <person name="Mondo S."/>
            <person name="Nolan M."/>
            <person name="Ohm R."/>
            <person name="Pangilinan J."/>
            <person name="Park H.-J."/>
            <person name="Ramirez L."/>
            <person name="Alfaro M."/>
            <person name="Sun H."/>
            <person name="Tritt A."/>
            <person name="Yoshinaga Y."/>
            <person name="Zwiers L.-H."/>
            <person name="Turgeon B."/>
            <person name="Goodwin S."/>
            <person name="Spatafora J."/>
            <person name="Crous P."/>
            <person name="Grigoriev I."/>
        </authorList>
    </citation>
    <scope>NUCLEOTIDE SEQUENCE</scope>
    <source>
        <strain evidence="12">CBS 627.86</strain>
    </source>
</reference>
<organism evidence="12 13">
    <name type="scientific">Lophiotrema nucula</name>
    <dbReference type="NCBI Taxonomy" id="690887"/>
    <lineage>
        <taxon>Eukaryota</taxon>
        <taxon>Fungi</taxon>
        <taxon>Dikarya</taxon>
        <taxon>Ascomycota</taxon>
        <taxon>Pezizomycotina</taxon>
        <taxon>Dothideomycetes</taxon>
        <taxon>Pleosporomycetidae</taxon>
        <taxon>Pleosporales</taxon>
        <taxon>Lophiotremataceae</taxon>
        <taxon>Lophiotrema</taxon>
    </lineage>
</organism>
<dbReference type="SUPFAM" id="SSF81324">
    <property type="entry name" value="Voltage-gated potassium channels"/>
    <property type="match status" value="2"/>
</dbReference>
<protein>
    <recommendedName>
        <fullName evidence="11">Potassium channel domain-containing protein</fullName>
    </recommendedName>
</protein>
<feature type="domain" description="Potassium channel" evidence="11">
    <location>
        <begin position="181"/>
        <end position="253"/>
    </location>
</feature>
<evidence type="ECO:0000256" key="7">
    <source>
        <dbReference type="ARBA" id="ARBA00023303"/>
    </source>
</evidence>
<keyword evidence="13" id="KW-1185">Reference proteome</keyword>
<dbReference type="Pfam" id="PF07885">
    <property type="entry name" value="Ion_trans_2"/>
    <property type="match status" value="2"/>
</dbReference>
<keyword evidence="8" id="KW-0175">Coiled coil</keyword>
<dbReference type="GO" id="GO:0030322">
    <property type="term" value="P:stabilization of membrane potential"/>
    <property type="evidence" value="ECO:0007669"/>
    <property type="project" value="TreeGrafter"/>
</dbReference>
<feature type="transmembrane region" description="Helical" evidence="10">
    <location>
        <begin position="374"/>
        <end position="394"/>
    </location>
</feature>
<dbReference type="GO" id="GO:0015271">
    <property type="term" value="F:outward rectifier potassium channel activity"/>
    <property type="evidence" value="ECO:0007669"/>
    <property type="project" value="TreeGrafter"/>
</dbReference>
<feature type="transmembrane region" description="Helical" evidence="10">
    <location>
        <begin position="229"/>
        <end position="250"/>
    </location>
</feature>
<feature type="transmembrane region" description="Helical" evidence="10">
    <location>
        <begin position="406"/>
        <end position="423"/>
    </location>
</feature>
<sequence>MRSDWWFASTAIPILAATLGPLANVLSIGALVTYWRLDLRDPADPASIVPQLKARSIPDPRWCYWINVSSLILGFVGNFFLLLNFTNRIRYIISLPTTILLWFTACGILIGDLAAMHTYSRPTAGVEIYSGGFWYAIGAASFYFFLASILLINFVGYVRGHYPQYFDLTEDQRTLIIQTMFFFIWMAGGAGIYARLEGWQYNDALYYCDVTILTIGFGDIYPTRTVTRALLIPFSLGGIIMLGLVVSSIYRSVQELGEQKVTKGHFEHVRAKAEDRAVATSLELQRKEIEAEMARERAMAKQAARPSSRSPATAVQYQLSMDVAMSREPTLTKSSTIGSRMKKTRRIKVLRDEKQRFAEMRNLQHKAKLWKNTLRLSMSLSTFTVFWCVGAVAFWKAETGTTGQTYWETVYFCWVAILSIGYGDFSPKTGAGRCFFLIWSVIAVPSITMLASDLTATVVSAFNTWSSRLADFTLLPKEGIWTALVERHPWLSLGLAQAKRDWQSKHNELRNRVETLEARIKEIENSEEASSSAGKRDDAYAAGNLSPDIEALAARARQPDAGALARQLALAIRRTAHDLTLDSPRQYKYEEWAEFTRLIRFSVARHSDDVEREEEEEGLVQWDWLGEDSPMMADQSESEFVLDRLCESLVRYLRKNPPADPFVSAVKERGEDALRLRSAGMNEDERDKIMTAAEEKKRADLEPLPEEKEHEHEHIA</sequence>
<feature type="transmembrane region" description="Helical" evidence="10">
    <location>
        <begin position="435"/>
        <end position="462"/>
    </location>
</feature>
<keyword evidence="6 10" id="KW-0472">Membrane</keyword>
<keyword evidence="2" id="KW-0813">Transport</keyword>
<dbReference type="GO" id="GO:0005886">
    <property type="term" value="C:plasma membrane"/>
    <property type="evidence" value="ECO:0007669"/>
    <property type="project" value="TreeGrafter"/>
</dbReference>
<dbReference type="InterPro" id="IPR003280">
    <property type="entry name" value="2pore_dom_K_chnl"/>
</dbReference>
<feature type="compositionally biased region" description="Basic and acidic residues" evidence="9">
    <location>
        <begin position="683"/>
        <end position="716"/>
    </location>
</feature>
<dbReference type="InterPro" id="IPR013099">
    <property type="entry name" value="K_chnl_dom"/>
</dbReference>
<evidence type="ECO:0000256" key="10">
    <source>
        <dbReference type="SAM" id="Phobius"/>
    </source>
</evidence>
<gene>
    <name evidence="12" type="ORF">BDV96DRAFT_482627</name>
</gene>
<dbReference type="OrthoDB" id="297496at2759"/>
<evidence type="ECO:0000259" key="11">
    <source>
        <dbReference type="Pfam" id="PF07885"/>
    </source>
</evidence>
<proteinExistence type="predicted"/>
<feature type="transmembrane region" description="Helical" evidence="10">
    <location>
        <begin position="6"/>
        <end position="32"/>
    </location>
</feature>
<feature type="coiled-coil region" evidence="8">
    <location>
        <begin position="499"/>
        <end position="533"/>
    </location>
</feature>
<keyword evidence="7" id="KW-0407">Ion channel</keyword>
<keyword evidence="3 10" id="KW-0812">Transmembrane</keyword>
<dbReference type="PANTHER" id="PTHR11003">
    <property type="entry name" value="POTASSIUM CHANNEL, SUBFAMILY K"/>
    <property type="match status" value="1"/>
</dbReference>
<dbReference type="Proteomes" id="UP000799770">
    <property type="component" value="Unassembled WGS sequence"/>
</dbReference>
<dbReference type="AlphaFoldDB" id="A0A6A5ZTP7"/>
<evidence type="ECO:0000256" key="9">
    <source>
        <dbReference type="SAM" id="MobiDB-lite"/>
    </source>
</evidence>
<evidence type="ECO:0000256" key="8">
    <source>
        <dbReference type="SAM" id="Coils"/>
    </source>
</evidence>
<comment type="subcellular location">
    <subcellularLocation>
        <location evidence="1">Membrane</location>
        <topology evidence="1">Multi-pass membrane protein</topology>
    </subcellularLocation>
</comment>
<evidence type="ECO:0000313" key="13">
    <source>
        <dbReference type="Proteomes" id="UP000799770"/>
    </source>
</evidence>
<feature type="transmembrane region" description="Helical" evidence="10">
    <location>
        <begin position="89"/>
        <end position="111"/>
    </location>
</feature>
<evidence type="ECO:0000256" key="6">
    <source>
        <dbReference type="ARBA" id="ARBA00023136"/>
    </source>
</evidence>
<feature type="transmembrane region" description="Helical" evidence="10">
    <location>
        <begin position="175"/>
        <end position="193"/>
    </location>
</feature>
<feature type="domain" description="Potassium channel" evidence="11">
    <location>
        <begin position="384"/>
        <end position="458"/>
    </location>
</feature>
<evidence type="ECO:0000256" key="2">
    <source>
        <dbReference type="ARBA" id="ARBA00022448"/>
    </source>
</evidence>
<accession>A0A6A5ZTP7</accession>
<keyword evidence="4 10" id="KW-1133">Transmembrane helix</keyword>
<dbReference type="GO" id="GO:0022841">
    <property type="term" value="F:potassium ion leak channel activity"/>
    <property type="evidence" value="ECO:0007669"/>
    <property type="project" value="TreeGrafter"/>
</dbReference>
<evidence type="ECO:0000256" key="4">
    <source>
        <dbReference type="ARBA" id="ARBA00022989"/>
    </source>
</evidence>
<keyword evidence="5" id="KW-0406">Ion transport</keyword>
<evidence type="ECO:0000313" key="12">
    <source>
        <dbReference type="EMBL" id="KAF2122243.1"/>
    </source>
</evidence>
<dbReference type="PANTHER" id="PTHR11003:SF291">
    <property type="entry name" value="IP11374P"/>
    <property type="match status" value="1"/>
</dbReference>
<name>A0A6A5ZTP7_9PLEO</name>
<feature type="transmembrane region" description="Helical" evidence="10">
    <location>
        <begin position="132"/>
        <end position="155"/>
    </location>
</feature>